<dbReference type="AlphaFoldDB" id="A0A1G1VBK9"/>
<name>A0A1G1VBK9_9BACT</name>
<dbReference type="Proteomes" id="UP000178659">
    <property type="component" value="Unassembled WGS sequence"/>
</dbReference>
<reference evidence="2 3" key="1">
    <citation type="journal article" date="2016" name="Nat. Commun.">
        <title>Thousands of microbial genomes shed light on interconnected biogeochemical processes in an aquifer system.</title>
        <authorList>
            <person name="Anantharaman K."/>
            <person name="Brown C.T."/>
            <person name="Hug L.A."/>
            <person name="Sharon I."/>
            <person name="Castelle C.J."/>
            <person name="Probst A.J."/>
            <person name="Thomas B.C."/>
            <person name="Singh A."/>
            <person name="Wilkins M.J."/>
            <person name="Karaoz U."/>
            <person name="Brodie E.L."/>
            <person name="Williams K.H."/>
            <person name="Hubbard S.S."/>
            <person name="Banfield J.F."/>
        </authorList>
    </citation>
    <scope>NUCLEOTIDE SEQUENCE [LARGE SCALE GENOMIC DNA]</scope>
</reference>
<accession>A0A1G1VBK9</accession>
<feature type="transmembrane region" description="Helical" evidence="1">
    <location>
        <begin position="29"/>
        <end position="52"/>
    </location>
</feature>
<proteinExistence type="predicted"/>
<keyword evidence="1" id="KW-0472">Membrane</keyword>
<evidence type="ECO:0000313" key="2">
    <source>
        <dbReference type="EMBL" id="OGY12800.1"/>
    </source>
</evidence>
<evidence type="ECO:0000256" key="1">
    <source>
        <dbReference type="SAM" id="Phobius"/>
    </source>
</evidence>
<protein>
    <submittedName>
        <fullName evidence="2">Uncharacterized protein</fullName>
    </submittedName>
</protein>
<sequence>MSQVRIGSLTTIILIMLLVPGQVGRESVLWTILVIAVLTVIFAIGMEIAALAGQTVFELEQQFKQQGDQPNPEQEVQTQTLA</sequence>
<keyword evidence="1" id="KW-0812">Transmembrane</keyword>
<comment type="caution">
    <text evidence="2">The sequence shown here is derived from an EMBL/GenBank/DDBJ whole genome shotgun (WGS) entry which is preliminary data.</text>
</comment>
<organism evidence="2 3">
    <name type="scientific">Candidatus Blackburnbacteria bacterium RIFCSPLOWO2_01_FULL_40_20</name>
    <dbReference type="NCBI Taxonomy" id="1797519"/>
    <lineage>
        <taxon>Bacteria</taxon>
        <taxon>Candidatus Blackburniibacteriota</taxon>
    </lineage>
</organism>
<feature type="transmembrane region" description="Helical" evidence="1">
    <location>
        <begin position="7"/>
        <end position="23"/>
    </location>
</feature>
<keyword evidence="1" id="KW-1133">Transmembrane helix</keyword>
<dbReference type="EMBL" id="MHCC01000024">
    <property type="protein sequence ID" value="OGY12800.1"/>
    <property type="molecule type" value="Genomic_DNA"/>
</dbReference>
<evidence type="ECO:0000313" key="3">
    <source>
        <dbReference type="Proteomes" id="UP000178659"/>
    </source>
</evidence>
<gene>
    <name evidence="2" type="ORF">A3A77_02900</name>
</gene>